<feature type="region of interest" description="Disordered" evidence="12">
    <location>
        <begin position="82"/>
        <end position="102"/>
    </location>
</feature>
<keyword evidence="16" id="KW-1185">Reference proteome</keyword>
<dbReference type="GeneID" id="118431284"/>
<dbReference type="PROSITE" id="PS01352">
    <property type="entry name" value="HEMATOPO_REC_L_F1"/>
    <property type="match status" value="1"/>
</dbReference>
<dbReference type="InterPro" id="IPR036116">
    <property type="entry name" value="FN3_sf"/>
</dbReference>
<dbReference type="PANTHER" id="PTHR23037">
    <property type="entry name" value="CYTOKINE RECEPTOR"/>
    <property type="match status" value="1"/>
</dbReference>
<dbReference type="SUPFAM" id="SSF48726">
    <property type="entry name" value="Immunoglobulin"/>
    <property type="match status" value="1"/>
</dbReference>
<evidence type="ECO:0000256" key="10">
    <source>
        <dbReference type="ARBA" id="ARBA00023180"/>
    </source>
</evidence>
<keyword evidence="10" id="KW-0325">Glycoprotein</keyword>
<evidence type="ECO:0000259" key="14">
    <source>
        <dbReference type="PROSITE" id="PS50835"/>
    </source>
</evidence>
<dbReference type="SUPFAM" id="SSF49265">
    <property type="entry name" value="Fibronectin type III"/>
    <property type="match status" value="1"/>
</dbReference>
<dbReference type="PANTHER" id="PTHR23037:SF35">
    <property type="entry name" value="FIBRONECTIN TYPE-III DOMAIN-CONTAINING PROTEIN"/>
    <property type="match status" value="1"/>
</dbReference>
<evidence type="ECO:0000256" key="9">
    <source>
        <dbReference type="ARBA" id="ARBA00023170"/>
    </source>
</evidence>
<evidence type="ECO:0000256" key="1">
    <source>
        <dbReference type="ARBA" id="ARBA00004479"/>
    </source>
</evidence>
<dbReference type="Gene3D" id="2.60.40.10">
    <property type="entry name" value="Immunoglobulins"/>
    <property type="match status" value="3"/>
</dbReference>
<dbReference type="Pfam" id="PF13927">
    <property type="entry name" value="Ig_3"/>
    <property type="match status" value="1"/>
</dbReference>
<dbReference type="PROSITE" id="PS50853">
    <property type="entry name" value="FN3"/>
    <property type="match status" value="2"/>
</dbReference>
<dbReference type="InterPro" id="IPR036179">
    <property type="entry name" value="Ig-like_dom_sf"/>
</dbReference>
<evidence type="ECO:0000256" key="12">
    <source>
        <dbReference type="SAM" id="MobiDB-lite"/>
    </source>
</evidence>
<dbReference type="Proteomes" id="UP000001554">
    <property type="component" value="Chromosome 15"/>
</dbReference>
<comment type="subcellular location">
    <subcellularLocation>
        <location evidence="1">Membrane</location>
        <topology evidence="1">Single-pass type I membrane protein</topology>
    </subcellularLocation>
</comment>
<feature type="chain" id="PRO_5039944947" evidence="13">
    <location>
        <begin position="21"/>
        <end position="346"/>
    </location>
</feature>
<dbReference type="InterPro" id="IPR003599">
    <property type="entry name" value="Ig_sub"/>
</dbReference>
<keyword evidence="9" id="KW-0675">Receptor</keyword>
<dbReference type="InterPro" id="IPR003961">
    <property type="entry name" value="FN3_dom"/>
</dbReference>
<dbReference type="AlphaFoldDB" id="A0A9J7MBP8"/>
<evidence type="ECO:0000256" key="7">
    <source>
        <dbReference type="ARBA" id="ARBA00023136"/>
    </source>
</evidence>
<keyword evidence="4 13" id="KW-0732">Signal</keyword>
<evidence type="ECO:0000256" key="13">
    <source>
        <dbReference type="SAM" id="SignalP"/>
    </source>
</evidence>
<feature type="domain" description="Fibronectin type-III" evidence="15">
    <location>
        <begin position="239"/>
        <end position="337"/>
    </location>
</feature>
<evidence type="ECO:0000256" key="5">
    <source>
        <dbReference type="ARBA" id="ARBA00022737"/>
    </source>
</evidence>
<accession>A0A9J7MBP8</accession>
<dbReference type="SMART" id="SM00408">
    <property type="entry name" value="IGc2"/>
    <property type="match status" value="1"/>
</dbReference>
<dbReference type="InterPro" id="IPR015152">
    <property type="entry name" value="Growth/epo_recpt_lig-bind"/>
</dbReference>
<evidence type="ECO:0000256" key="11">
    <source>
        <dbReference type="ARBA" id="ARBA00023319"/>
    </source>
</evidence>
<dbReference type="InterPro" id="IPR007110">
    <property type="entry name" value="Ig-like_dom"/>
</dbReference>
<evidence type="ECO:0000256" key="8">
    <source>
        <dbReference type="ARBA" id="ARBA00023157"/>
    </source>
</evidence>
<dbReference type="CDD" id="cd00063">
    <property type="entry name" value="FN3"/>
    <property type="match status" value="1"/>
</dbReference>
<name>A0A9J7MBP8_BRAFL</name>
<protein>
    <submittedName>
        <fullName evidence="17">Prolactin receptor-like</fullName>
    </submittedName>
</protein>
<proteinExistence type="inferred from homology"/>
<keyword evidence="5" id="KW-0677">Repeat</keyword>
<dbReference type="GO" id="GO:0004896">
    <property type="term" value="F:cytokine receptor activity"/>
    <property type="evidence" value="ECO:0007669"/>
    <property type="project" value="InterPro"/>
</dbReference>
<evidence type="ECO:0000313" key="16">
    <source>
        <dbReference type="Proteomes" id="UP000001554"/>
    </source>
</evidence>
<dbReference type="InterPro" id="IPR015914">
    <property type="entry name" value="PAPs_N"/>
</dbReference>
<dbReference type="RefSeq" id="XP_035698293.1">
    <property type="nucleotide sequence ID" value="XM_035842400.1"/>
</dbReference>
<keyword evidence="8" id="KW-1015">Disulfide bond</keyword>
<reference evidence="16" key="1">
    <citation type="journal article" date="2020" name="Nat. Ecol. Evol.">
        <title>Deeply conserved synteny resolves early events in vertebrate evolution.</title>
        <authorList>
            <person name="Simakov O."/>
            <person name="Marletaz F."/>
            <person name="Yue J.X."/>
            <person name="O'Connell B."/>
            <person name="Jenkins J."/>
            <person name="Brandt A."/>
            <person name="Calef R."/>
            <person name="Tung C.H."/>
            <person name="Huang T.K."/>
            <person name="Schmutz J."/>
            <person name="Satoh N."/>
            <person name="Yu J.K."/>
            <person name="Putnam N.H."/>
            <person name="Green R.E."/>
            <person name="Rokhsar D.S."/>
        </authorList>
    </citation>
    <scope>NUCLEOTIDE SEQUENCE [LARGE SCALE GENOMIC DNA]</scope>
    <source>
        <strain evidence="16">S238N-H82</strain>
    </source>
</reference>
<keyword evidence="11" id="KW-0393">Immunoglobulin domain</keyword>
<keyword evidence="7" id="KW-0472">Membrane</keyword>
<evidence type="ECO:0000256" key="3">
    <source>
        <dbReference type="ARBA" id="ARBA00022692"/>
    </source>
</evidence>
<dbReference type="InterPro" id="IPR003598">
    <property type="entry name" value="Ig_sub2"/>
</dbReference>
<evidence type="ECO:0000259" key="15">
    <source>
        <dbReference type="PROSITE" id="PS50853"/>
    </source>
</evidence>
<evidence type="ECO:0000313" key="17">
    <source>
        <dbReference type="RefSeq" id="XP_035698293.1"/>
    </source>
</evidence>
<comment type="similarity">
    <text evidence="2">Belongs to the type I cytokine receptor family. Type 1 subfamily.</text>
</comment>
<dbReference type="OrthoDB" id="6381660at2759"/>
<evidence type="ECO:0000256" key="4">
    <source>
        <dbReference type="ARBA" id="ARBA00022729"/>
    </source>
</evidence>
<dbReference type="InterPro" id="IPR003528">
    <property type="entry name" value="Long_hematopoietin_rcpt_CS"/>
</dbReference>
<dbReference type="GO" id="GO:0005886">
    <property type="term" value="C:plasma membrane"/>
    <property type="evidence" value="ECO:0007669"/>
    <property type="project" value="UniProtKB-ARBA"/>
</dbReference>
<organism evidence="16 17">
    <name type="scientific">Branchiostoma floridae</name>
    <name type="common">Florida lancelet</name>
    <name type="synonym">Amphioxus</name>
    <dbReference type="NCBI Taxonomy" id="7739"/>
    <lineage>
        <taxon>Eukaryota</taxon>
        <taxon>Metazoa</taxon>
        <taxon>Chordata</taxon>
        <taxon>Cephalochordata</taxon>
        <taxon>Leptocardii</taxon>
        <taxon>Amphioxiformes</taxon>
        <taxon>Branchiostomatidae</taxon>
        <taxon>Branchiostoma</taxon>
    </lineage>
</organism>
<keyword evidence="3" id="KW-0812">Transmembrane</keyword>
<sequence>MYTCSYLVTLLLNIAMLCQGANIFRLQHGHSMEEVSSYPTDAFTSATPTVSHWAWQRELVAAVGSTVLLNCTARDGLAPAGASWQHNGRKLASSRRDSPAAPGAQLRLEDVRVEDSGTYLCLVDGRVQTQVVLKIGRKPQLPKIVDCISKNADTFRCWWTVEDSDLETHYRLFYTFNDGKRIRHECPEYEGVDSCFFGYDHAYLHTRYRFEVRATNALGSATSRPYYVDPTTERVKPDPPRHVHTRLRHNDGTKVKVSWRSPTDIMYLSIQYELQYRSENDQPDDWTVQKTGEQTNFLLLGLEPNTRHFLRVRCKPVLLGGFWSEFSDVTEVMTGESHDRHRHHLT</sequence>
<feature type="signal peptide" evidence="13">
    <location>
        <begin position="1"/>
        <end position="20"/>
    </location>
</feature>
<dbReference type="SMART" id="SM00060">
    <property type="entry name" value="FN3"/>
    <property type="match status" value="2"/>
</dbReference>
<feature type="domain" description="Ig-like" evidence="14">
    <location>
        <begin position="48"/>
        <end position="132"/>
    </location>
</feature>
<dbReference type="SMART" id="SM00409">
    <property type="entry name" value="IG"/>
    <property type="match status" value="1"/>
</dbReference>
<keyword evidence="6" id="KW-1133">Transmembrane helix</keyword>
<dbReference type="PROSITE" id="PS50835">
    <property type="entry name" value="IG_LIKE"/>
    <property type="match status" value="1"/>
</dbReference>
<dbReference type="Pfam" id="PF09067">
    <property type="entry name" value="EpoR_lig-bind"/>
    <property type="match status" value="1"/>
</dbReference>
<gene>
    <name evidence="17" type="primary">LOC118431284</name>
</gene>
<dbReference type="KEGG" id="bfo:118431284"/>
<dbReference type="InterPro" id="IPR013783">
    <property type="entry name" value="Ig-like_fold"/>
</dbReference>
<feature type="domain" description="Fibronectin type-III" evidence="15">
    <location>
        <begin position="138"/>
        <end position="238"/>
    </location>
</feature>
<dbReference type="FunFam" id="2.60.40.10:FF:000465">
    <property type="entry name" value="Granulocyte colony-stimulating factor receptor"/>
    <property type="match status" value="1"/>
</dbReference>
<evidence type="ECO:0000256" key="6">
    <source>
        <dbReference type="ARBA" id="ARBA00022989"/>
    </source>
</evidence>
<dbReference type="Pfam" id="PF16656">
    <property type="entry name" value="Pur_ac_phosph_N"/>
    <property type="match status" value="1"/>
</dbReference>
<dbReference type="OMA" id="KRIRHEC"/>
<evidence type="ECO:0000256" key="2">
    <source>
        <dbReference type="ARBA" id="ARBA00007885"/>
    </source>
</evidence>
<reference evidence="17" key="2">
    <citation type="submission" date="2025-08" db="UniProtKB">
        <authorList>
            <consortium name="RefSeq"/>
        </authorList>
    </citation>
    <scope>IDENTIFICATION</scope>
    <source>
        <strain evidence="17">S238N-H82</strain>
        <tissue evidence="17">Testes</tissue>
    </source>
</reference>